<dbReference type="GO" id="GO:0034045">
    <property type="term" value="C:phagophore assembly site membrane"/>
    <property type="evidence" value="ECO:0000318"/>
    <property type="project" value="GO_Central"/>
</dbReference>
<dbReference type="InterPro" id="IPR001680">
    <property type="entry name" value="WD40_rpt"/>
</dbReference>
<keyword evidence="2 4" id="KW-0853">WD repeat</keyword>
<evidence type="ECO:0000256" key="1">
    <source>
        <dbReference type="ARBA" id="ARBA00009271"/>
    </source>
</evidence>
<dbReference type="FunCoup" id="B7P306">
    <property type="interactions" value="1828"/>
</dbReference>
<proteinExistence type="inferred from homology"/>
<feature type="repeat" description="WD" evidence="4">
    <location>
        <begin position="491"/>
        <end position="525"/>
    </location>
</feature>
<dbReference type="FunFam" id="2.130.10.10:FF:001153">
    <property type="entry name" value="Protein will die slowly-like protein"/>
    <property type="match status" value="1"/>
</dbReference>
<feature type="repeat" description="WD" evidence="4">
    <location>
        <begin position="320"/>
        <end position="361"/>
    </location>
</feature>
<evidence type="ECO:0000256" key="2">
    <source>
        <dbReference type="ARBA" id="ARBA00022574"/>
    </source>
</evidence>
<dbReference type="VEuPathDB" id="VectorBase:ISCI000705"/>
<dbReference type="InterPro" id="IPR036322">
    <property type="entry name" value="WD40_repeat_dom_sf"/>
</dbReference>
<dbReference type="InterPro" id="IPR013923">
    <property type="entry name" value="Autophagy-rel_prot_16_dom"/>
</dbReference>
<dbReference type="GO" id="GO:0016905">
    <property type="term" value="F:myosin heavy chain kinase activity"/>
    <property type="evidence" value="ECO:0007669"/>
    <property type="project" value="UniProtKB-EC"/>
</dbReference>
<evidence type="ECO:0000259" key="6">
    <source>
        <dbReference type="Pfam" id="PF08614"/>
    </source>
</evidence>
<dbReference type="EC" id="2.7.11.7" evidence="7"/>
<evidence type="ECO:0000313" key="8">
    <source>
        <dbReference type="EnsemblMetazoa" id="ISCW000705-PA"/>
    </source>
</evidence>
<evidence type="ECO:0000313" key="9">
    <source>
        <dbReference type="Proteomes" id="UP000001555"/>
    </source>
</evidence>
<evidence type="ECO:0000256" key="3">
    <source>
        <dbReference type="ARBA" id="ARBA00022737"/>
    </source>
</evidence>
<dbReference type="PaxDb" id="6945-B7P306"/>
<dbReference type="EMBL" id="ABJB010477262">
    <property type="status" value="NOT_ANNOTATED_CDS"/>
    <property type="molecule type" value="Genomic_DNA"/>
</dbReference>
<dbReference type="InterPro" id="IPR015943">
    <property type="entry name" value="WD40/YVTN_repeat-like_dom_sf"/>
</dbReference>
<gene>
    <name evidence="7" type="ORF">IscW_ISCW000705</name>
</gene>
<dbReference type="SMART" id="SM00320">
    <property type="entry name" value="WD40"/>
    <property type="match status" value="7"/>
</dbReference>
<dbReference type="InterPro" id="IPR045160">
    <property type="entry name" value="ATG16"/>
</dbReference>
<dbReference type="STRING" id="6945.B7P306"/>
<dbReference type="EMBL" id="DS625605">
    <property type="protein sequence ID" value="EEC00978.1"/>
    <property type="molecule type" value="Genomic_DNA"/>
</dbReference>
<keyword evidence="7" id="KW-0808">Transferase</keyword>
<dbReference type="EMBL" id="ABJB010169700">
    <property type="status" value="NOT_ANNOTATED_CDS"/>
    <property type="molecule type" value="Genomic_DNA"/>
</dbReference>
<dbReference type="EMBL" id="ABJB010782192">
    <property type="status" value="NOT_ANNOTATED_CDS"/>
    <property type="molecule type" value="Genomic_DNA"/>
</dbReference>
<feature type="repeat" description="WD" evidence="4">
    <location>
        <begin position="234"/>
        <end position="275"/>
    </location>
</feature>
<dbReference type="Gene3D" id="2.130.10.10">
    <property type="entry name" value="YVTN repeat-like/Quinoprotein amine dehydrogenase"/>
    <property type="match status" value="2"/>
</dbReference>
<feature type="coiled-coil region" evidence="5">
    <location>
        <begin position="53"/>
        <end position="108"/>
    </location>
</feature>
<organism>
    <name type="scientific">Ixodes scapularis</name>
    <name type="common">Black-legged tick</name>
    <name type="synonym">Deer tick</name>
    <dbReference type="NCBI Taxonomy" id="6945"/>
    <lineage>
        <taxon>Eukaryota</taxon>
        <taxon>Metazoa</taxon>
        <taxon>Ecdysozoa</taxon>
        <taxon>Arthropoda</taxon>
        <taxon>Chelicerata</taxon>
        <taxon>Arachnida</taxon>
        <taxon>Acari</taxon>
        <taxon>Parasitiformes</taxon>
        <taxon>Ixodida</taxon>
        <taxon>Ixodoidea</taxon>
        <taxon>Ixodidae</taxon>
        <taxon>Ixodinae</taxon>
        <taxon>Ixodes</taxon>
    </lineage>
</organism>
<comment type="similarity">
    <text evidence="1">Belongs to the WD repeat ATG16 family.</text>
</comment>
<dbReference type="EMBL" id="ABJB010703053">
    <property type="status" value="NOT_ANNOTATED_CDS"/>
    <property type="molecule type" value="Genomic_DNA"/>
</dbReference>
<dbReference type="CDD" id="cd22887">
    <property type="entry name" value="Atg16_CCD"/>
    <property type="match status" value="1"/>
</dbReference>
<dbReference type="SUPFAM" id="SSF50978">
    <property type="entry name" value="WD40 repeat-like"/>
    <property type="match status" value="1"/>
</dbReference>
<dbReference type="AlphaFoldDB" id="B7P306"/>
<reference evidence="8" key="2">
    <citation type="submission" date="2020-05" db="UniProtKB">
        <authorList>
            <consortium name="EnsemblMetazoa"/>
        </authorList>
    </citation>
    <scope>IDENTIFICATION</scope>
    <source>
        <strain evidence="8">wikel</strain>
    </source>
</reference>
<dbReference type="PANTHER" id="PTHR19878:SF8">
    <property type="entry name" value="AUTOPHAGY-RELATED 16, ISOFORM F"/>
    <property type="match status" value="1"/>
</dbReference>
<evidence type="ECO:0000256" key="4">
    <source>
        <dbReference type="PROSITE-ProRule" id="PRU00221"/>
    </source>
</evidence>
<dbReference type="CDD" id="cd00200">
    <property type="entry name" value="WD40"/>
    <property type="match status" value="1"/>
</dbReference>
<dbReference type="Pfam" id="PF08614">
    <property type="entry name" value="ATG16"/>
    <property type="match status" value="1"/>
</dbReference>
<dbReference type="PROSITE" id="PS50294">
    <property type="entry name" value="WD_REPEATS_REGION"/>
    <property type="match status" value="3"/>
</dbReference>
<dbReference type="EMBL" id="ABJB010603471">
    <property type="status" value="NOT_ANNOTATED_CDS"/>
    <property type="molecule type" value="Genomic_DNA"/>
</dbReference>
<dbReference type="InterPro" id="IPR020472">
    <property type="entry name" value="WD40_PAC1"/>
</dbReference>
<dbReference type="GO" id="GO:0000045">
    <property type="term" value="P:autophagosome assembly"/>
    <property type="evidence" value="ECO:0000318"/>
    <property type="project" value="GO_Central"/>
</dbReference>
<dbReference type="InterPro" id="IPR019775">
    <property type="entry name" value="WD40_repeat_CS"/>
</dbReference>
<evidence type="ECO:0000256" key="5">
    <source>
        <dbReference type="SAM" id="Coils"/>
    </source>
</evidence>
<reference evidence="7 9" key="1">
    <citation type="submission" date="2008-03" db="EMBL/GenBank/DDBJ databases">
        <title>Annotation of Ixodes scapularis.</title>
        <authorList>
            <consortium name="Ixodes scapularis Genome Project Consortium"/>
            <person name="Caler E."/>
            <person name="Hannick L.I."/>
            <person name="Bidwell S."/>
            <person name="Joardar V."/>
            <person name="Thiagarajan M."/>
            <person name="Amedeo P."/>
            <person name="Galinsky K.J."/>
            <person name="Schobel S."/>
            <person name="Inman J."/>
            <person name="Hostetler J."/>
            <person name="Miller J."/>
            <person name="Hammond M."/>
            <person name="Megy K."/>
            <person name="Lawson D."/>
            <person name="Kodira C."/>
            <person name="Sutton G."/>
            <person name="Meyer J."/>
            <person name="Hill C.A."/>
            <person name="Birren B."/>
            <person name="Nene V."/>
            <person name="Collins F."/>
            <person name="Alarcon-Chaidez F."/>
            <person name="Wikel S."/>
            <person name="Strausberg R."/>
        </authorList>
    </citation>
    <scope>NUCLEOTIDE SEQUENCE [LARGE SCALE GENOMIC DNA]</scope>
    <source>
        <strain evidence="9">Wikel</strain>
        <strain evidence="7">Wikel colony</strain>
    </source>
</reference>
<name>B7P306_IXOSC</name>
<dbReference type="OrthoDB" id="6262491at2759"/>
<keyword evidence="3" id="KW-0677">Repeat</keyword>
<dbReference type="EnsemblMetazoa" id="ISCW000705-RA">
    <property type="protein sequence ID" value="ISCW000705-PA"/>
    <property type="gene ID" value="ISCW000705"/>
</dbReference>
<dbReference type="Pfam" id="PF00400">
    <property type="entry name" value="WD40"/>
    <property type="match status" value="4"/>
</dbReference>
<dbReference type="HOGENOM" id="CLU_000288_57_10_1"/>
<protein>
    <submittedName>
        <fullName evidence="7 8">WD domain and G-beta repeat containing protein, putative</fullName>
        <ecNumber evidence="7">2.7.11.7</ecNumber>
    </submittedName>
</protein>
<dbReference type="PRINTS" id="PR00320">
    <property type="entry name" value="GPROTEINBRPT"/>
</dbReference>
<dbReference type="EMBL" id="ABJB010175465">
    <property type="status" value="NOT_ANNOTATED_CDS"/>
    <property type="molecule type" value="Genomic_DNA"/>
</dbReference>
<dbReference type="GO" id="GO:0000421">
    <property type="term" value="C:autophagosome membrane"/>
    <property type="evidence" value="ECO:0000318"/>
    <property type="project" value="GO_Central"/>
</dbReference>
<dbReference type="VEuPathDB" id="VectorBase:ISCP_024782"/>
<dbReference type="PANTHER" id="PTHR19878">
    <property type="entry name" value="AUTOPHAGY PROTEIN 16-LIKE"/>
    <property type="match status" value="1"/>
</dbReference>
<dbReference type="EMBL" id="ABJB010589239">
    <property type="status" value="NOT_ANNOTATED_CDS"/>
    <property type="molecule type" value="Genomic_DNA"/>
</dbReference>
<accession>B7P306</accession>
<feature type="domain" description="Autophagy-related protein 16" evidence="6">
    <location>
        <begin position="46"/>
        <end position="121"/>
    </location>
</feature>
<dbReference type="GO" id="GO:0043495">
    <property type="term" value="F:protein-membrane adaptor activity"/>
    <property type="evidence" value="ECO:0000318"/>
    <property type="project" value="GO_Central"/>
</dbReference>
<feature type="repeat" description="WD" evidence="4">
    <location>
        <begin position="461"/>
        <end position="490"/>
    </location>
</feature>
<dbReference type="Proteomes" id="UP000001555">
    <property type="component" value="Unassembled WGS sequence"/>
</dbReference>
<feature type="repeat" description="WD" evidence="4">
    <location>
        <begin position="278"/>
        <end position="319"/>
    </location>
</feature>
<evidence type="ECO:0000313" key="7">
    <source>
        <dbReference type="EMBL" id="EEC00978.1"/>
    </source>
</evidence>
<feature type="non-terminal residue" evidence="7">
    <location>
        <position position="1"/>
    </location>
</feature>
<dbReference type="GO" id="GO:0034274">
    <property type="term" value="C:Atg12-Atg5-Atg16 complex"/>
    <property type="evidence" value="ECO:0000318"/>
    <property type="project" value="GO_Central"/>
</dbReference>
<dbReference type="PROSITE" id="PS50082">
    <property type="entry name" value="WD_REPEATS_2"/>
    <property type="match status" value="5"/>
</dbReference>
<sequence>ARRQPRGALETTALPLARTETTALTARLSDLFGRRDRTCGISRGPLSQPRLEVASLKQSLAAVKKDLQDMKDANQLLHDEHEALQLAYSSLERNFSSLDREHQDLIKRWMALKSRDADRLNAENERVVRLKQAQVKRDLEEAAREPIVVPGDSCTVVLGDGSLAFPTGPKMRGVCRFRTRARLVGSPSGGSRFSAAPVQTVEKCARNAACLSGVLPSARVWARERTSVPRPCPQEAHEGEVNAVRFAPSGKILCTGGGDRKLKVWEFSREQALARGTLGGSNAAVMSIDIDSEENLVLGASNDFSSRVWTMGDQRLRHTLTGHSGKVLAAKFLGESSRVASGSHDRTLKIWDLRSRACVRTIFAGSSCNDLVTSDGGGSTVISGHFDKRIRFWDTRAESSANEIVLGGRITSLDLSTDRCLLLCCVRDDSVKLLDVRMNQVLSTYGDDSFKVAFDWTRAKLSPDGSYIAAGSQDGTLFIWNTATAKLEKKLKEMSSAIIACAWSPSGDDIVSSDRDKRVCLWSHF</sequence>
<dbReference type="Gene3D" id="1.20.5.170">
    <property type="match status" value="1"/>
</dbReference>
<keyword evidence="9" id="KW-1185">Reference proteome</keyword>
<dbReference type="EMBL" id="ABJB010746558">
    <property type="status" value="NOT_ANNOTATED_CDS"/>
    <property type="molecule type" value="Genomic_DNA"/>
</dbReference>
<dbReference type="PROSITE" id="PS00678">
    <property type="entry name" value="WD_REPEATS_1"/>
    <property type="match status" value="2"/>
</dbReference>
<keyword evidence="5" id="KW-0175">Coiled coil</keyword>
<dbReference type="VEuPathDB" id="VectorBase:ISCW000705"/>
<dbReference type="EMBL" id="ABJB010929067">
    <property type="status" value="NOT_ANNOTATED_CDS"/>
    <property type="molecule type" value="Genomic_DNA"/>
</dbReference>